<keyword evidence="3" id="KW-1185">Reference proteome</keyword>
<feature type="transmembrane region" description="Helical" evidence="1">
    <location>
        <begin position="78"/>
        <end position="97"/>
    </location>
</feature>
<dbReference type="InterPro" id="IPR048147">
    <property type="entry name" value="CBO0543-like"/>
</dbReference>
<organism evidence="2 3">
    <name type="scientific">Bacillus lumedeiriae</name>
    <dbReference type="NCBI Taxonomy" id="3058829"/>
    <lineage>
        <taxon>Bacteria</taxon>
        <taxon>Bacillati</taxon>
        <taxon>Bacillota</taxon>
        <taxon>Bacilli</taxon>
        <taxon>Bacillales</taxon>
        <taxon>Bacillaceae</taxon>
        <taxon>Bacillus</taxon>
    </lineage>
</organism>
<keyword evidence="1" id="KW-1133">Transmembrane helix</keyword>
<keyword evidence="1" id="KW-0812">Transmembrane</keyword>
<gene>
    <name evidence="2" type="ORF">QYG89_10140</name>
</gene>
<accession>A0ABW8I944</accession>
<evidence type="ECO:0000313" key="3">
    <source>
        <dbReference type="Proteomes" id="UP001619911"/>
    </source>
</evidence>
<name>A0ABW8I944_9BACI</name>
<dbReference type="EMBL" id="JAUIYO010000006">
    <property type="protein sequence ID" value="MFK2826022.1"/>
    <property type="molecule type" value="Genomic_DNA"/>
</dbReference>
<evidence type="ECO:0000313" key="2">
    <source>
        <dbReference type="EMBL" id="MFK2826022.1"/>
    </source>
</evidence>
<keyword evidence="1" id="KW-0472">Membrane</keyword>
<feature type="transmembrane region" description="Helical" evidence="1">
    <location>
        <begin position="12"/>
        <end position="32"/>
    </location>
</feature>
<proteinExistence type="predicted"/>
<reference evidence="2 3" key="1">
    <citation type="submission" date="2023-07" db="EMBL/GenBank/DDBJ databases">
        <title>Bacillus lucianemedeirus sp. nov, a new species isolated from an immunobiological production facility.</title>
        <authorList>
            <person name="Costa L.V."/>
            <person name="Miranda R.V.S.L."/>
            <person name="Brandao M.L.L."/>
            <person name="Reis C.M.F."/>
            <person name="Frazao A.M."/>
            <person name="Cruz F.V."/>
            <person name="Baio P.V.P."/>
            <person name="Veras J.F.C."/>
            <person name="Ramos J.N."/>
            <person name="Vieira V."/>
        </authorList>
    </citation>
    <scope>NUCLEOTIDE SEQUENCE [LARGE SCALE GENOMIC DNA]</scope>
    <source>
        <strain evidence="2 3">B190/17</strain>
    </source>
</reference>
<feature type="transmembrane region" description="Helical" evidence="1">
    <location>
        <begin position="39"/>
        <end position="58"/>
    </location>
</feature>
<comment type="caution">
    <text evidence="2">The sequence shown here is derived from an EMBL/GenBank/DDBJ whole genome shotgun (WGS) entry which is preliminary data.</text>
</comment>
<evidence type="ECO:0000256" key="1">
    <source>
        <dbReference type="SAM" id="Phobius"/>
    </source>
</evidence>
<feature type="transmembrane region" description="Helical" evidence="1">
    <location>
        <begin position="178"/>
        <end position="197"/>
    </location>
</feature>
<protein>
    <submittedName>
        <fullName evidence="2">CBO0543 family protein</fullName>
    </submittedName>
</protein>
<sequence>MLMDYINIGFSIESFIHIIVIIIGFLGLIFFLRFDKKRYGLLFILSALVGNILCYMFVKFNFYSFPYLLFPRVESMPVAVITFSFPIVVLLSVRYSPEVWGWKIPFYWTIIHIGMLLETWALTNTELIRYNFKWDFWDSYTWWWIYFLVFEWIGGLIVPRDVRNPININHLKFGRLGWAIIHFVLIVTIFLGGYYLGSLK</sequence>
<feature type="transmembrane region" description="Helical" evidence="1">
    <location>
        <begin position="142"/>
        <end position="158"/>
    </location>
</feature>
<dbReference type="RefSeq" id="WP_404316896.1">
    <property type="nucleotide sequence ID" value="NZ_JAUIYO010000006.1"/>
</dbReference>
<dbReference type="Proteomes" id="UP001619911">
    <property type="component" value="Unassembled WGS sequence"/>
</dbReference>
<feature type="transmembrane region" description="Helical" evidence="1">
    <location>
        <begin position="104"/>
        <end position="122"/>
    </location>
</feature>
<dbReference type="NCBIfam" id="NF041644">
    <property type="entry name" value="CBO0543_fam"/>
    <property type="match status" value="1"/>
</dbReference>